<dbReference type="Gene3D" id="3.40.140.10">
    <property type="entry name" value="Cytidine Deaminase, domain 2"/>
    <property type="match status" value="1"/>
</dbReference>
<accession>A0A1I0D7W7</accession>
<gene>
    <name evidence="1" type="ORF">SAMN04488598_1693</name>
    <name evidence="2" type="ORF">SAMN04515652_1645</name>
</gene>
<dbReference type="EMBL" id="FOHG01000064">
    <property type="protein sequence ID" value="SET28290.1"/>
    <property type="molecule type" value="Genomic_DNA"/>
</dbReference>
<name>A0A1I0D7W7_9FIRM</name>
<evidence type="ECO:0000313" key="4">
    <source>
        <dbReference type="Proteomes" id="UP000199519"/>
    </source>
</evidence>
<dbReference type="AlphaFoldDB" id="A0A1I0D7W7"/>
<evidence type="ECO:0000313" key="1">
    <source>
        <dbReference type="EMBL" id="SDG24455.1"/>
    </source>
</evidence>
<protein>
    <submittedName>
        <fullName evidence="2">JAB domain-containing protein</fullName>
    </submittedName>
</protein>
<organism evidence="2 3">
    <name type="scientific">Halanaerobium congolense</name>
    <dbReference type="NCBI Taxonomy" id="54121"/>
    <lineage>
        <taxon>Bacteria</taxon>
        <taxon>Bacillati</taxon>
        <taxon>Bacillota</taxon>
        <taxon>Clostridia</taxon>
        <taxon>Halanaerobiales</taxon>
        <taxon>Halanaerobiaceae</taxon>
        <taxon>Halanaerobium</taxon>
    </lineage>
</organism>
<dbReference type="RefSeq" id="WP_089721039.1">
    <property type="nucleotide sequence ID" value="NZ_FNBJ01000069.1"/>
</dbReference>
<proteinExistence type="predicted"/>
<dbReference type="Proteomes" id="UP000198612">
    <property type="component" value="Unassembled WGS sequence"/>
</dbReference>
<evidence type="ECO:0000313" key="2">
    <source>
        <dbReference type="EMBL" id="SET28290.1"/>
    </source>
</evidence>
<sequence>MINNNYQKIVVRKNIIPETLDFLTKQGKKGLEGRVYWVGKEKNNKVHIKKVIIPKQIAKKTIWGVNVSVSRQANVDVTRSLKDNEFVVAKVHSHPKEAFISKTDAKNPFFRHQGAISIIVPHFGNRGMKDLLNCGVYIYDNNEWKELAKRQIKKLFSFE</sequence>
<dbReference type="Proteomes" id="UP000199519">
    <property type="component" value="Unassembled WGS sequence"/>
</dbReference>
<dbReference type="EMBL" id="FNBJ01000069">
    <property type="protein sequence ID" value="SDG24455.1"/>
    <property type="molecule type" value="Genomic_DNA"/>
</dbReference>
<reference evidence="3 4" key="1">
    <citation type="submission" date="2016-10" db="EMBL/GenBank/DDBJ databases">
        <authorList>
            <person name="Varghese N."/>
            <person name="Submissions S."/>
        </authorList>
    </citation>
    <scope>NUCLEOTIDE SEQUENCE [LARGE SCALE GENOMIC DNA]</scope>
    <source>
        <strain evidence="1 4">WG2</strain>
        <strain evidence="2 3">WG5</strain>
    </source>
</reference>
<evidence type="ECO:0000313" key="3">
    <source>
        <dbReference type="Proteomes" id="UP000198612"/>
    </source>
</evidence>
<keyword evidence="4" id="KW-1185">Reference proteome</keyword>